<dbReference type="InterPro" id="IPR048936">
    <property type="entry name" value="MvdD-like_ATPgrasp"/>
</dbReference>
<dbReference type="PANTHER" id="PTHR21621:SF0">
    <property type="entry name" value="BETA-CITRYLGLUTAMATE SYNTHASE B-RELATED"/>
    <property type="match status" value="1"/>
</dbReference>
<dbReference type="InterPro" id="IPR011761">
    <property type="entry name" value="ATP-grasp"/>
</dbReference>
<dbReference type="PROSITE" id="PS50975">
    <property type="entry name" value="ATP_GRASP"/>
    <property type="match status" value="1"/>
</dbReference>
<dbReference type="GO" id="GO:0018169">
    <property type="term" value="F:ribosomal S6-glutamic acid ligase activity"/>
    <property type="evidence" value="ECO:0007669"/>
    <property type="project" value="TreeGrafter"/>
</dbReference>
<evidence type="ECO:0000259" key="2">
    <source>
        <dbReference type="PROSITE" id="PS50975"/>
    </source>
</evidence>
<dbReference type="Proteomes" id="UP000176422">
    <property type="component" value="Unassembled WGS sequence"/>
</dbReference>
<dbReference type="Gene3D" id="3.30.470.20">
    <property type="entry name" value="ATP-grasp fold, B domain"/>
    <property type="match status" value="1"/>
</dbReference>
<dbReference type="GO" id="GO:0046872">
    <property type="term" value="F:metal ion binding"/>
    <property type="evidence" value="ECO:0007669"/>
    <property type="project" value="InterPro"/>
</dbReference>
<protein>
    <recommendedName>
        <fullName evidence="2">ATP-grasp domain-containing protein</fullName>
    </recommendedName>
</protein>
<keyword evidence="1" id="KW-0067">ATP-binding</keyword>
<dbReference type="GO" id="GO:0009432">
    <property type="term" value="P:SOS response"/>
    <property type="evidence" value="ECO:0007669"/>
    <property type="project" value="TreeGrafter"/>
</dbReference>
<evidence type="ECO:0000313" key="3">
    <source>
        <dbReference type="EMBL" id="OGM92923.1"/>
    </source>
</evidence>
<dbReference type="GO" id="GO:0005737">
    <property type="term" value="C:cytoplasm"/>
    <property type="evidence" value="ECO:0007669"/>
    <property type="project" value="TreeGrafter"/>
</dbReference>
<dbReference type="EMBL" id="MGIT01000002">
    <property type="protein sequence ID" value="OGM92923.1"/>
    <property type="molecule type" value="Genomic_DNA"/>
</dbReference>
<feature type="domain" description="ATP-grasp" evidence="2">
    <location>
        <begin position="141"/>
        <end position="331"/>
    </location>
</feature>
<dbReference type="SUPFAM" id="SSF56059">
    <property type="entry name" value="Glutathione synthetase ATP-binding domain-like"/>
    <property type="match status" value="1"/>
</dbReference>
<dbReference type="Pfam" id="PF08443">
    <property type="entry name" value="RimK"/>
    <property type="match status" value="1"/>
</dbReference>
<accession>A0A1F8DWJ0</accession>
<reference evidence="3 4" key="1">
    <citation type="journal article" date="2016" name="Nat. Commun.">
        <title>Thousands of microbial genomes shed light on interconnected biogeochemical processes in an aquifer system.</title>
        <authorList>
            <person name="Anantharaman K."/>
            <person name="Brown C.T."/>
            <person name="Hug L.A."/>
            <person name="Sharon I."/>
            <person name="Castelle C.J."/>
            <person name="Probst A.J."/>
            <person name="Thomas B.C."/>
            <person name="Singh A."/>
            <person name="Wilkins M.J."/>
            <person name="Karaoz U."/>
            <person name="Brodie E.L."/>
            <person name="Williams K.H."/>
            <person name="Hubbard S.S."/>
            <person name="Banfield J.F."/>
        </authorList>
    </citation>
    <scope>NUCLEOTIDE SEQUENCE [LARGE SCALE GENOMIC DNA]</scope>
</reference>
<dbReference type="AlphaFoldDB" id="A0A1F8DWJ0"/>
<organism evidence="3 4">
    <name type="scientific">Candidatus Wolfebacteria bacterium RIFOXYB1_FULL_54_12</name>
    <dbReference type="NCBI Taxonomy" id="1802559"/>
    <lineage>
        <taxon>Bacteria</taxon>
        <taxon>Candidatus Wolfeibacteriota</taxon>
    </lineage>
</organism>
<comment type="caution">
    <text evidence="3">The sequence shown here is derived from an EMBL/GenBank/DDBJ whole genome shotgun (WGS) entry which is preliminary data.</text>
</comment>
<dbReference type="PANTHER" id="PTHR21621">
    <property type="entry name" value="RIBOSOMAL PROTEIN S6 MODIFICATION PROTEIN"/>
    <property type="match status" value="1"/>
</dbReference>
<dbReference type="GO" id="GO:0005524">
    <property type="term" value="F:ATP binding"/>
    <property type="evidence" value="ECO:0007669"/>
    <property type="project" value="UniProtKB-UniRule"/>
</dbReference>
<sequence length="335" mass="38193">MGQRKLAHIFKKEIEHMILIITMKDDVHADLVIKRLNELGVEVFRFNTECATDYQISISLGGGNITNIVSGRVVDLSKVGSVWLRRRASPEAINTSPKEYQPFLEQEWASFYRNICALLRDRFWISSANAIDKTKDKMRQLRIAKELGFTVPETLITNCLKEAIVFQERLGRCVYKPHDGSALNMENGDTLYTSIIAQELVQSPEMEQSLLICPGIFQPYIEKAFELRVTVVGEKVFAAKIESQNSEKTKTDWRRYDFENTPHSMFQLPASEEARCISIVKRLGLEFGAIDMIMTPQNELYFLEINANGQWAWIELLTGYPISAAIADLLVCNDV</sequence>
<evidence type="ECO:0000256" key="1">
    <source>
        <dbReference type="PROSITE-ProRule" id="PRU00409"/>
    </source>
</evidence>
<name>A0A1F8DWJ0_9BACT</name>
<dbReference type="Pfam" id="PF21068">
    <property type="entry name" value="ATPgraspMvdD"/>
    <property type="match status" value="1"/>
</dbReference>
<gene>
    <name evidence="3" type="ORF">A2372_03695</name>
</gene>
<dbReference type="InterPro" id="IPR013651">
    <property type="entry name" value="ATP-grasp_RimK-type"/>
</dbReference>
<dbReference type="STRING" id="1802559.A2372_03695"/>
<keyword evidence="1" id="KW-0547">Nucleotide-binding</keyword>
<proteinExistence type="predicted"/>
<evidence type="ECO:0000313" key="4">
    <source>
        <dbReference type="Proteomes" id="UP000176422"/>
    </source>
</evidence>